<name>A0ABR7LG39_9PSEU</name>
<dbReference type="SUPFAM" id="SSF56349">
    <property type="entry name" value="DNA breaking-rejoining enzymes"/>
    <property type="match status" value="1"/>
</dbReference>
<reference evidence="2 3" key="1">
    <citation type="submission" date="2020-06" db="EMBL/GenBank/DDBJ databases">
        <title>Actinokineospora xiongansis sp. nov., isolated from soil of Baiyangdian.</title>
        <authorList>
            <person name="Zhang X."/>
        </authorList>
    </citation>
    <scope>NUCLEOTIDE SEQUENCE [LARGE SCALE GENOMIC DNA]</scope>
    <source>
        <strain evidence="2 3">HBU206404</strain>
    </source>
</reference>
<dbReference type="EMBL" id="JABVED010000039">
    <property type="protein sequence ID" value="MBC6451693.1"/>
    <property type="molecule type" value="Genomic_DNA"/>
</dbReference>
<dbReference type="RefSeq" id="WP_187224762.1">
    <property type="nucleotide sequence ID" value="NZ_JABVED010000039.1"/>
</dbReference>
<evidence type="ECO:0000256" key="1">
    <source>
        <dbReference type="ARBA" id="ARBA00023172"/>
    </source>
</evidence>
<gene>
    <name evidence="2" type="ORF">GPZ80_31570</name>
</gene>
<evidence type="ECO:0000313" key="3">
    <source>
        <dbReference type="Proteomes" id="UP000734823"/>
    </source>
</evidence>
<protein>
    <recommendedName>
        <fullName evidence="4">Tyr recombinase domain-containing protein</fullName>
    </recommendedName>
</protein>
<keyword evidence="3" id="KW-1185">Reference proteome</keyword>
<dbReference type="InterPro" id="IPR011010">
    <property type="entry name" value="DNA_brk_join_enz"/>
</dbReference>
<dbReference type="InterPro" id="IPR013762">
    <property type="entry name" value="Integrase-like_cat_sf"/>
</dbReference>
<keyword evidence="1" id="KW-0233">DNA recombination</keyword>
<organism evidence="2 3">
    <name type="scientific">Actinokineospora xionganensis</name>
    <dbReference type="NCBI Taxonomy" id="2684470"/>
    <lineage>
        <taxon>Bacteria</taxon>
        <taxon>Bacillati</taxon>
        <taxon>Actinomycetota</taxon>
        <taxon>Actinomycetes</taxon>
        <taxon>Pseudonocardiales</taxon>
        <taxon>Pseudonocardiaceae</taxon>
        <taxon>Actinokineospora</taxon>
    </lineage>
</organism>
<dbReference type="Proteomes" id="UP000734823">
    <property type="component" value="Unassembled WGS sequence"/>
</dbReference>
<dbReference type="Gene3D" id="1.10.443.10">
    <property type="entry name" value="Intergrase catalytic core"/>
    <property type="match status" value="1"/>
</dbReference>
<sequence length="193" mass="21343">MVLKARGLVFVNPTARISVPTPNKPAPEPIDLTALRGLLNSENPTTAAIAALLAFHAIRIWQLRGLHVSDVRDGRLHISDRIIPLAPPVRVRMTAYLNYRFQRWPNTANPHLFIHYRNANTTSAVAPWWIGKLLGMSPQSIRQDRILDEAHATGGDIKLLCELFGVSVAAAYRYPTTVDHPGITAYAESTAHS</sequence>
<evidence type="ECO:0008006" key="4">
    <source>
        <dbReference type="Google" id="ProtNLM"/>
    </source>
</evidence>
<comment type="caution">
    <text evidence="2">The sequence shown here is derived from an EMBL/GenBank/DDBJ whole genome shotgun (WGS) entry which is preliminary data.</text>
</comment>
<accession>A0ABR7LG39</accession>
<evidence type="ECO:0000313" key="2">
    <source>
        <dbReference type="EMBL" id="MBC6451693.1"/>
    </source>
</evidence>
<proteinExistence type="predicted"/>